<dbReference type="Proteomes" id="UP001177670">
    <property type="component" value="Unassembled WGS sequence"/>
</dbReference>
<gene>
    <name evidence="2" type="ORF">K0M31_016952</name>
</gene>
<feature type="region of interest" description="Disordered" evidence="1">
    <location>
        <begin position="14"/>
        <end position="48"/>
    </location>
</feature>
<dbReference type="AlphaFoldDB" id="A0AA40FDR5"/>
<protein>
    <submittedName>
        <fullName evidence="2">Uncharacterized protein</fullName>
    </submittedName>
</protein>
<evidence type="ECO:0000313" key="3">
    <source>
        <dbReference type="Proteomes" id="UP001177670"/>
    </source>
</evidence>
<sequence length="104" mass="11281">MWLAKLPFREQRSCKEKLQRRADKKEAQLVSSPPPFREETVLPARPPIPLRSVTPGPSLACDLFFGEVKLSFISSGCNEAASSLVGAAKPATGTTVAMMTRVPP</sequence>
<dbReference type="EMBL" id="JAHYIQ010000055">
    <property type="protein sequence ID" value="KAK1117146.1"/>
    <property type="molecule type" value="Genomic_DNA"/>
</dbReference>
<reference evidence="2" key="1">
    <citation type="submission" date="2021-10" db="EMBL/GenBank/DDBJ databases">
        <title>Melipona bicolor Genome sequencing and assembly.</title>
        <authorList>
            <person name="Araujo N.S."/>
            <person name="Arias M.C."/>
        </authorList>
    </citation>
    <scope>NUCLEOTIDE SEQUENCE</scope>
    <source>
        <strain evidence="2">USP_2M_L1-L4_2017</strain>
        <tissue evidence="2">Whole body</tissue>
    </source>
</reference>
<feature type="compositionally biased region" description="Basic and acidic residues" evidence="1">
    <location>
        <begin position="14"/>
        <end position="27"/>
    </location>
</feature>
<evidence type="ECO:0000256" key="1">
    <source>
        <dbReference type="SAM" id="MobiDB-lite"/>
    </source>
</evidence>
<keyword evidence="3" id="KW-1185">Reference proteome</keyword>
<proteinExistence type="predicted"/>
<evidence type="ECO:0000313" key="2">
    <source>
        <dbReference type="EMBL" id="KAK1117146.1"/>
    </source>
</evidence>
<accession>A0AA40FDR5</accession>
<comment type="caution">
    <text evidence="2">The sequence shown here is derived from an EMBL/GenBank/DDBJ whole genome shotgun (WGS) entry which is preliminary data.</text>
</comment>
<organism evidence="2 3">
    <name type="scientific">Melipona bicolor</name>
    <dbReference type="NCBI Taxonomy" id="60889"/>
    <lineage>
        <taxon>Eukaryota</taxon>
        <taxon>Metazoa</taxon>
        <taxon>Ecdysozoa</taxon>
        <taxon>Arthropoda</taxon>
        <taxon>Hexapoda</taxon>
        <taxon>Insecta</taxon>
        <taxon>Pterygota</taxon>
        <taxon>Neoptera</taxon>
        <taxon>Endopterygota</taxon>
        <taxon>Hymenoptera</taxon>
        <taxon>Apocrita</taxon>
        <taxon>Aculeata</taxon>
        <taxon>Apoidea</taxon>
        <taxon>Anthophila</taxon>
        <taxon>Apidae</taxon>
        <taxon>Melipona</taxon>
    </lineage>
</organism>
<name>A0AA40FDR5_9HYME</name>